<keyword evidence="6" id="KW-1185">Reference proteome</keyword>
<dbReference type="GO" id="GO:0042558">
    <property type="term" value="P:pteridine-containing compound metabolic process"/>
    <property type="evidence" value="ECO:0007669"/>
    <property type="project" value="InterPro"/>
</dbReference>
<dbReference type="Pfam" id="PF00809">
    <property type="entry name" value="Pterin_bind"/>
    <property type="match status" value="1"/>
</dbReference>
<evidence type="ECO:0000313" key="6">
    <source>
        <dbReference type="Proteomes" id="UP000184139"/>
    </source>
</evidence>
<dbReference type="RefSeq" id="WP_073374293.1">
    <property type="nucleotide sequence ID" value="NZ_FQXS01000005.1"/>
</dbReference>
<sequence>MIIIGELINASRPTIKTAIETRNTAAIERIAQQQAACGADYIDVNAGVFVDDEPDHLRWLVQTVQGATDKPCALDSPNPAALAAALTVHHGAPLINSISLESERYRALLPLVSAGDCRVIALCMSDEGMPETTDDRLRVTDRLITRLSAKNLPPEAIFVDPLVQPISMNKTYGNAFLDAIEQIMKRFPGVHTVCGLSNISYGLPRRGLLNRSFMAMAIAKGLDSAIVNPLDRTMMATIVAAETCAGRDDFCMNYLKSYRAGSLDER</sequence>
<keyword evidence="2 5" id="KW-0489">Methyltransferase</keyword>
<dbReference type="InterPro" id="IPR050554">
    <property type="entry name" value="Met_Synthase/Corrinoid"/>
</dbReference>
<dbReference type="Proteomes" id="UP000184139">
    <property type="component" value="Unassembled WGS sequence"/>
</dbReference>
<dbReference type="InterPro" id="IPR011005">
    <property type="entry name" value="Dihydropteroate_synth-like_sf"/>
</dbReference>
<evidence type="ECO:0000256" key="2">
    <source>
        <dbReference type="ARBA" id="ARBA00022603"/>
    </source>
</evidence>
<gene>
    <name evidence="5" type="ORF">SAMN02745124_01236</name>
</gene>
<comment type="similarity">
    <text evidence="1">Belongs to the vitamin-B12 dependent methionine synthase family.</text>
</comment>
<dbReference type="OrthoDB" id="9803687at2"/>
<dbReference type="PANTHER" id="PTHR45833">
    <property type="entry name" value="METHIONINE SYNTHASE"/>
    <property type="match status" value="1"/>
</dbReference>
<organism evidence="5 6">
    <name type="scientific">Desulfofustis glycolicus DSM 9705</name>
    <dbReference type="NCBI Taxonomy" id="1121409"/>
    <lineage>
        <taxon>Bacteria</taxon>
        <taxon>Pseudomonadati</taxon>
        <taxon>Thermodesulfobacteriota</taxon>
        <taxon>Desulfobulbia</taxon>
        <taxon>Desulfobulbales</taxon>
        <taxon>Desulfocapsaceae</taxon>
        <taxon>Desulfofustis</taxon>
    </lineage>
</organism>
<dbReference type="NCBIfam" id="NF005719">
    <property type="entry name" value="PRK07535.1"/>
    <property type="match status" value="1"/>
</dbReference>
<feature type="domain" description="Pterin-binding" evidence="4">
    <location>
        <begin position="1"/>
        <end position="264"/>
    </location>
</feature>
<accession>A0A1M5ULC7</accession>
<dbReference type="EMBL" id="FQXS01000005">
    <property type="protein sequence ID" value="SHH63799.1"/>
    <property type="molecule type" value="Genomic_DNA"/>
</dbReference>
<protein>
    <submittedName>
        <fullName evidence="5">5-methyltetrahydrofolate--homocysteine methyltransferase</fullName>
    </submittedName>
</protein>
<dbReference type="PROSITE" id="PS50972">
    <property type="entry name" value="PTERIN_BINDING"/>
    <property type="match status" value="1"/>
</dbReference>
<keyword evidence="3 5" id="KW-0808">Transferase</keyword>
<dbReference type="GO" id="GO:0032259">
    <property type="term" value="P:methylation"/>
    <property type="evidence" value="ECO:0007669"/>
    <property type="project" value="UniProtKB-KW"/>
</dbReference>
<proteinExistence type="inferred from homology"/>
<evidence type="ECO:0000259" key="4">
    <source>
        <dbReference type="PROSITE" id="PS50972"/>
    </source>
</evidence>
<evidence type="ECO:0000313" key="5">
    <source>
        <dbReference type="EMBL" id="SHH63799.1"/>
    </source>
</evidence>
<dbReference type="Gene3D" id="3.20.20.20">
    <property type="entry name" value="Dihydropteroate synthase-like"/>
    <property type="match status" value="1"/>
</dbReference>
<evidence type="ECO:0000256" key="1">
    <source>
        <dbReference type="ARBA" id="ARBA00010398"/>
    </source>
</evidence>
<dbReference type="InterPro" id="IPR000489">
    <property type="entry name" value="Pterin-binding_dom"/>
</dbReference>
<name>A0A1M5ULC7_9BACT</name>
<reference evidence="5 6" key="1">
    <citation type="submission" date="2016-11" db="EMBL/GenBank/DDBJ databases">
        <authorList>
            <person name="Jaros S."/>
            <person name="Januszkiewicz K."/>
            <person name="Wedrychowicz H."/>
        </authorList>
    </citation>
    <scope>NUCLEOTIDE SEQUENCE [LARGE SCALE GENOMIC DNA]</scope>
    <source>
        <strain evidence="5 6">DSM 9705</strain>
    </source>
</reference>
<dbReference type="GO" id="GO:0008705">
    <property type="term" value="F:methionine synthase activity"/>
    <property type="evidence" value="ECO:0007669"/>
    <property type="project" value="TreeGrafter"/>
</dbReference>
<dbReference type="GO" id="GO:0005829">
    <property type="term" value="C:cytosol"/>
    <property type="evidence" value="ECO:0007669"/>
    <property type="project" value="TreeGrafter"/>
</dbReference>
<dbReference type="STRING" id="1121409.SAMN02745124_01236"/>
<dbReference type="AlphaFoldDB" id="A0A1M5ULC7"/>
<evidence type="ECO:0000256" key="3">
    <source>
        <dbReference type="ARBA" id="ARBA00022679"/>
    </source>
</evidence>
<dbReference type="SUPFAM" id="SSF51717">
    <property type="entry name" value="Dihydropteroate synthetase-like"/>
    <property type="match status" value="1"/>
</dbReference>